<dbReference type="InterPro" id="IPR036249">
    <property type="entry name" value="Thioredoxin-like_sf"/>
</dbReference>
<dbReference type="SUPFAM" id="SSF52833">
    <property type="entry name" value="Thioredoxin-like"/>
    <property type="match status" value="1"/>
</dbReference>
<evidence type="ECO:0000259" key="1">
    <source>
        <dbReference type="Pfam" id="PF00462"/>
    </source>
</evidence>
<feature type="domain" description="Glutaredoxin" evidence="1">
    <location>
        <begin position="3"/>
        <end position="56"/>
    </location>
</feature>
<protein>
    <submittedName>
        <fullName evidence="2">Putative NrdH</fullName>
    </submittedName>
</protein>
<proteinExistence type="predicted"/>
<dbReference type="EMBL" id="KY052855">
    <property type="protein sequence ID" value="ASF00787.1"/>
    <property type="molecule type" value="Genomic_DNA"/>
</dbReference>
<reference evidence="2" key="2">
    <citation type="journal article" date="2017" name="Nat. Commun.">
        <title>Single-virus genomics reveals hidden cosmopolitan and abundant viruses.</title>
        <authorList>
            <person name="Martinez-Hernandez F."/>
            <person name="Fornas O."/>
            <person name="Lluesma Gomez M."/>
            <person name="Bolduc B."/>
            <person name="de la Cruz Pena M.J."/>
            <person name="Martinez J.M."/>
            <person name="Anton J."/>
            <person name="Gasol J.M."/>
            <person name="Rosselli R."/>
            <person name="Rodriguez-Valera F."/>
            <person name="Sullivan M.B."/>
            <person name="Acinas S.G."/>
            <person name="Martinez-Garcia M."/>
        </authorList>
    </citation>
    <scope>NUCLEOTIDE SEQUENCE</scope>
</reference>
<accession>A0A218MND6</accession>
<dbReference type="CDD" id="cd02976">
    <property type="entry name" value="NrdH"/>
    <property type="match status" value="1"/>
</dbReference>
<dbReference type="PROSITE" id="PS51354">
    <property type="entry name" value="GLUTAREDOXIN_2"/>
    <property type="match status" value="1"/>
</dbReference>
<organism evidence="2">
    <name type="scientific">uncultured virus</name>
    <dbReference type="NCBI Taxonomy" id="340016"/>
    <lineage>
        <taxon>Viruses</taxon>
        <taxon>environmental samples</taxon>
    </lineage>
</organism>
<sequence length="76" mass="8799">MLTLYSKPNCMQCKFTKEYLLDHNIEFRNVDVSVDLESLAYIRDELGYMSLPVIETDTGDSWFGFRPDLLEGLDGE</sequence>
<dbReference type="InterPro" id="IPR002109">
    <property type="entry name" value="Glutaredoxin"/>
</dbReference>
<evidence type="ECO:0000313" key="2">
    <source>
        <dbReference type="EMBL" id="ASF00787.1"/>
    </source>
</evidence>
<reference evidence="2" key="1">
    <citation type="submission" date="2016-10" db="EMBL/GenBank/DDBJ databases">
        <authorList>
            <person name="Varghese N."/>
        </authorList>
    </citation>
    <scope>NUCLEOTIDE SEQUENCE</scope>
</reference>
<name>A0A218MND6_9VIRU</name>
<dbReference type="Gene3D" id="3.40.30.10">
    <property type="entry name" value="Glutaredoxin"/>
    <property type="match status" value="1"/>
</dbReference>
<dbReference type="Pfam" id="PF00462">
    <property type="entry name" value="Glutaredoxin"/>
    <property type="match status" value="1"/>
</dbReference>